<dbReference type="EMBL" id="PPGH01000037">
    <property type="protein sequence ID" value="PQJ95445.1"/>
    <property type="molecule type" value="Genomic_DNA"/>
</dbReference>
<name>A0A2S7XNZ5_9GAMM</name>
<dbReference type="AlphaFoldDB" id="A0A2S7XNZ5"/>
<dbReference type="OrthoDB" id="6701758at2"/>
<accession>A0A2S7XNZ5</accession>
<protein>
    <submittedName>
        <fullName evidence="1">Uncharacterized protein</fullName>
    </submittedName>
</protein>
<reference evidence="1 2" key="1">
    <citation type="submission" date="2018-01" db="EMBL/GenBank/DDBJ databases">
        <title>The complete genome sequence of Chromatium okenii LaCa, a purple sulfur bacterium with a turbulent life.</title>
        <authorList>
            <person name="Luedin S.M."/>
            <person name="Liechti N."/>
            <person name="Storelli N."/>
            <person name="Danza F."/>
            <person name="Wittwer M."/>
            <person name="Pothier J.F."/>
            <person name="Tonolla M.A."/>
        </authorList>
    </citation>
    <scope>NUCLEOTIDE SEQUENCE [LARGE SCALE GENOMIC DNA]</scope>
    <source>
        <strain evidence="1 2">LaCa</strain>
    </source>
</reference>
<dbReference type="Proteomes" id="UP000239936">
    <property type="component" value="Unassembled WGS sequence"/>
</dbReference>
<gene>
    <name evidence="1" type="ORF">CXB77_14670</name>
</gene>
<keyword evidence="2" id="KW-1185">Reference proteome</keyword>
<proteinExistence type="predicted"/>
<evidence type="ECO:0000313" key="2">
    <source>
        <dbReference type="Proteomes" id="UP000239936"/>
    </source>
</evidence>
<organism evidence="1 2">
    <name type="scientific">Chromatium okenii</name>
    <dbReference type="NCBI Taxonomy" id="61644"/>
    <lineage>
        <taxon>Bacteria</taxon>
        <taxon>Pseudomonadati</taxon>
        <taxon>Pseudomonadota</taxon>
        <taxon>Gammaproteobacteria</taxon>
        <taxon>Chromatiales</taxon>
        <taxon>Chromatiaceae</taxon>
        <taxon>Chromatium</taxon>
    </lineage>
</organism>
<dbReference type="RefSeq" id="WP_105074474.1">
    <property type="nucleotide sequence ID" value="NZ_PPGH01000037.1"/>
</dbReference>
<sequence length="116" mass="12820">MNQDKLSAAFLNASNEYSELVAQGLGEPPAAARAFARMMENAPQSFMDVAHDVAMEMGLMPEKPDGYTANGEPVYRLESIAKRLGISKEEAEKSLHEFEDATGKQFFDVDDVYLVQ</sequence>
<comment type="caution">
    <text evidence="1">The sequence shown here is derived from an EMBL/GenBank/DDBJ whole genome shotgun (WGS) entry which is preliminary data.</text>
</comment>
<evidence type="ECO:0000313" key="1">
    <source>
        <dbReference type="EMBL" id="PQJ95445.1"/>
    </source>
</evidence>